<evidence type="ECO:0000259" key="1">
    <source>
        <dbReference type="Pfam" id="PF13240"/>
    </source>
</evidence>
<dbReference type="InterPro" id="IPR026870">
    <property type="entry name" value="Zinc_ribbon_dom"/>
</dbReference>
<gene>
    <name evidence="2" type="primary">ASNS</name>
    <name evidence="2" type="synonym">asnB</name>
</gene>
<dbReference type="AlphaFoldDB" id="A0A075GNI5"/>
<sequence length="88" mass="10198">MQDGSGTNNLTGLFNTIITDDIFTQKKTRILEEDGVYIRTKESLHYYECFRKTNSVKKSDSDNRCPDCNYEIAPNSRFCRMCGKFPIN</sequence>
<dbReference type="EMBL" id="KF900677">
    <property type="protein sequence ID" value="AIF03348.1"/>
    <property type="molecule type" value="Genomic_DNA"/>
</dbReference>
<dbReference type="Pfam" id="PF13240">
    <property type="entry name" value="Zn_Ribbon_1"/>
    <property type="match status" value="1"/>
</dbReference>
<evidence type="ECO:0000313" key="2">
    <source>
        <dbReference type="EMBL" id="AIF03348.1"/>
    </source>
</evidence>
<reference evidence="2" key="1">
    <citation type="journal article" date="2014" name="Genome Biol. Evol.">
        <title>Pangenome evidence for extensive interdomain horizontal transfer affecting lineage core and shell genes in uncultured planktonic thaumarchaeota and euryarchaeota.</title>
        <authorList>
            <person name="Deschamps P."/>
            <person name="Zivanovic Y."/>
            <person name="Moreira D."/>
            <person name="Rodriguez-Valera F."/>
            <person name="Lopez-Garcia P."/>
        </authorList>
    </citation>
    <scope>NUCLEOTIDE SEQUENCE</scope>
</reference>
<protein>
    <submittedName>
        <fullName evidence="2">Asparagine synthase (AsnB, ASNS)</fullName>
        <ecNumber evidence="2">6.3.5.4</ecNumber>
    </submittedName>
</protein>
<keyword evidence="2" id="KW-0436">Ligase</keyword>
<organism evidence="2">
    <name type="scientific">uncultured marine thaumarchaeote KM3_164_C03</name>
    <dbReference type="NCBI Taxonomy" id="1456035"/>
    <lineage>
        <taxon>Archaea</taxon>
        <taxon>Nitrososphaerota</taxon>
        <taxon>environmental samples</taxon>
    </lineage>
</organism>
<proteinExistence type="predicted"/>
<dbReference type="EC" id="6.3.5.4" evidence="2"/>
<dbReference type="GO" id="GO:0004066">
    <property type="term" value="F:asparagine synthase (glutamine-hydrolyzing) activity"/>
    <property type="evidence" value="ECO:0007669"/>
    <property type="project" value="UniProtKB-EC"/>
</dbReference>
<accession>A0A075GNI5</accession>
<name>A0A075GNI5_9ARCH</name>
<feature type="domain" description="Zinc-ribbon" evidence="1">
    <location>
        <begin position="65"/>
        <end position="84"/>
    </location>
</feature>